<keyword evidence="6" id="KW-0675">Receptor</keyword>
<dbReference type="PROSITE" id="PS50261">
    <property type="entry name" value="G_PROTEIN_RECEP_F2_4"/>
    <property type="match status" value="1"/>
</dbReference>
<dbReference type="GO" id="GO:0007166">
    <property type="term" value="P:cell surface receptor signaling pathway"/>
    <property type="evidence" value="ECO:0007669"/>
    <property type="project" value="InterPro"/>
</dbReference>
<dbReference type="CDD" id="cd15039">
    <property type="entry name" value="7tmB3_Methuselah-like"/>
    <property type="match status" value="1"/>
</dbReference>
<dbReference type="Gene3D" id="1.20.1070.10">
    <property type="entry name" value="Rhodopsin 7-helix transmembrane proteins"/>
    <property type="match status" value="1"/>
</dbReference>
<evidence type="ECO:0000256" key="6">
    <source>
        <dbReference type="ARBA" id="ARBA00023040"/>
    </source>
</evidence>
<keyword evidence="6" id="KW-0297">G-protein coupled receptor</keyword>
<gene>
    <name evidence="11" type="ORF">MNOR_LOCUS8188</name>
</gene>
<dbReference type="EMBL" id="CAXKWB010003749">
    <property type="protein sequence ID" value="CAL4070132.1"/>
    <property type="molecule type" value="Genomic_DNA"/>
</dbReference>
<dbReference type="InterPro" id="IPR017981">
    <property type="entry name" value="GPCR_2-like_7TM"/>
</dbReference>
<organism evidence="11 12">
    <name type="scientific">Meganyctiphanes norvegica</name>
    <name type="common">Northern krill</name>
    <name type="synonym">Thysanopoda norvegica</name>
    <dbReference type="NCBI Taxonomy" id="48144"/>
    <lineage>
        <taxon>Eukaryota</taxon>
        <taxon>Metazoa</taxon>
        <taxon>Ecdysozoa</taxon>
        <taxon>Arthropoda</taxon>
        <taxon>Crustacea</taxon>
        <taxon>Multicrustacea</taxon>
        <taxon>Malacostraca</taxon>
        <taxon>Eumalacostraca</taxon>
        <taxon>Eucarida</taxon>
        <taxon>Euphausiacea</taxon>
        <taxon>Euphausiidae</taxon>
        <taxon>Meganyctiphanes</taxon>
    </lineage>
</organism>
<proteinExistence type="inferred from homology"/>
<dbReference type="InterPro" id="IPR023311">
    <property type="entry name" value="Methusela_ecto_dom_2"/>
</dbReference>
<evidence type="ECO:0000259" key="10">
    <source>
        <dbReference type="PROSITE" id="PS50261"/>
    </source>
</evidence>
<evidence type="ECO:0000313" key="11">
    <source>
        <dbReference type="EMBL" id="CAL4070132.1"/>
    </source>
</evidence>
<keyword evidence="3 9" id="KW-0812">Transmembrane</keyword>
<dbReference type="InterPro" id="IPR036272">
    <property type="entry name" value="Methuselah_N_sf"/>
</dbReference>
<comment type="similarity">
    <text evidence="2">Belongs to the G-protein coupled receptor 2 family. Mth subfamily.</text>
</comment>
<feature type="transmembrane region" description="Helical" evidence="9">
    <location>
        <begin position="336"/>
        <end position="354"/>
    </location>
</feature>
<dbReference type="SUPFAM" id="SSF81321">
    <property type="entry name" value="Family A G protein-coupled receptor-like"/>
    <property type="match status" value="1"/>
</dbReference>
<evidence type="ECO:0000256" key="7">
    <source>
        <dbReference type="ARBA" id="ARBA00023136"/>
    </source>
</evidence>
<dbReference type="AlphaFoldDB" id="A0AAV2Q8B5"/>
<reference evidence="11 12" key="1">
    <citation type="submission" date="2024-05" db="EMBL/GenBank/DDBJ databases">
        <authorList>
            <person name="Wallberg A."/>
        </authorList>
    </citation>
    <scope>NUCLEOTIDE SEQUENCE [LARGE SCALE GENOMIC DNA]</scope>
</reference>
<accession>A0AAV2Q8B5</accession>
<evidence type="ECO:0000256" key="4">
    <source>
        <dbReference type="ARBA" id="ARBA00022729"/>
    </source>
</evidence>
<keyword evidence="5 9" id="KW-1133">Transmembrane helix</keyword>
<dbReference type="InterPro" id="IPR052808">
    <property type="entry name" value="GPCR_Mth-like"/>
</dbReference>
<feature type="compositionally biased region" description="Polar residues" evidence="8">
    <location>
        <begin position="407"/>
        <end position="433"/>
    </location>
</feature>
<evidence type="ECO:0000256" key="1">
    <source>
        <dbReference type="ARBA" id="ARBA00004141"/>
    </source>
</evidence>
<feature type="region of interest" description="Disordered" evidence="8">
    <location>
        <begin position="407"/>
        <end position="454"/>
    </location>
</feature>
<dbReference type="GO" id="GO:0004930">
    <property type="term" value="F:G protein-coupled receptor activity"/>
    <property type="evidence" value="ECO:0007669"/>
    <property type="project" value="UniProtKB-KW"/>
</dbReference>
<name>A0AAV2Q8B5_MEGNR</name>
<dbReference type="Proteomes" id="UP001497623">
    <property type="component" value="Unassembled WGS sequence"/>
</dbReference>
<keyword evidence="7 9" id="KW-0472">Membrane</keyword>
<dbReference type="SUPFAM" id="SSF63877">
    <property type="entry name" value="Methuselah ectodomain"/>
    <property type="match status" value="1"/>
</dbReference>
<protein>
    <recommendedName>
        <fullName evidence="10">G-protein coupled receptors family 2 profile 2 domain-containing protein</fullName>
    </recommendedName>
</protein>
<keyword evidence="4" id="KW-0732">Signal</keyword>
<feature type="non-terminal residue" evidence="11">
    <location>
        <position position="1"/>
    </location>
</feature>
<dbReference type="Gene3D" id="2.170.180.11">
    <property type="entry name" value="Methuselah ectodomain, domain 2"/>
    <property type="match status" value="1"/>
</dbReference>
<comment type="caution">
    <text evidence="11">The sequence shown here is derived from an EMBL/GenBank/DDBJ whole genome shotgun (WGS) entry which is preliminary data.</text>
</comment>
<dbReference type="PANTHER" id="PTHR46953:SF1">
    <property type="entry name" value="G-PROTEIN COUPLED RECEPTOR MTH-LIKE 1-RELATED"/>
    <property type="match status" value="1"/>
</dbReference>
<dbReference type="GO" id="GO:0016020">
    <property type="term" value="C:membrane"/>
    <property type="evidence" value="ECO:0007669"/>
    <property type="project" value="UniProtKB-SubCell"/>
</dbReference>
<feature type="transmembrane region" description="Helical" evidence="9">
    <location>
        <begin position="210"/>
        <end position="233"/>
    </location>
</feature>
<evidence type="ECO:0000313" key="12">
    <source>
        <dbReference type="Proteomes" id="UP001497623"/>
    </source>
</evidence>
<dbReference type="PANTHER" id="PTHR46953">
    <property type="entry name" value="G-PROTEIN COUPLED RECEPTOR MTH-LIKE 1-RELATED"/>
    <property type="match status" value="1"/>
</dbReference>
<feature type="transmembrane region" description="Helical" evidence="9">
    <location>
        <begin position="144"/>
        <end position="167"/>
    </location>
</feature>
<feature type="transmembrane region" description="Helical" evidence="9">
    <location>
        <begin position="254"/>
        <end position="273"/>
    </location>
</feature>
<evidence type="ECO:0000256" key="2">
    <source>
        <dbReference type="ARBA" id="ARBA00008979"/>
    </source>
</evidence>
<keyword evidence="12" id="KW-1185">Reference proteome</keyword>
<evidence type="ECO:0000256" key="9">
    <source>
        <dbReference type="SAM" id="Phobius"/>
    </source>
</evidence>
<feature type="transmembrane region" description="Helical" evidence="9">
    <location>
        <begin position="301"/>
        <end position="324"/>
    </location>
</feature>
<sequence>SNDDPPEGEEYFGSCTCRGRDLQKSLCVRKCCKEGEHFDEDYECATSNNSQWRPAIFLKNWKDADPSKLEVVVGLPPFCPEEEIILTEDSFHLLPNGRLQSQTDNWTEPSSSYCLEYIEGDDMIQALHCVGPEEEELECEFANILYPVLMSFSCFFLLVTFVVYVGVPTLRQRTYGRCLISLVIALLIFYLTQISNFFNTVHVHQQCIALAFFMHWNGLAIFFWLNIMAFELWRTVRAQTPVEHSMTKFMKYSAYAWGCPLLIAIITVIIDHLPEEYDLIVRPQLAGSHCFLEGDMERWIYLNWVILAVTLVNLGFFIDICIRIHKAQTMVDKRSNNFWLFLKMFLIMGIAWVLELFSTRHCLWVIGDLPNLLQGVGIFIATVCNRQVLKEVLDCLPPWFSSLRQKISTSSGSDPSTKASSNQAPGLIGNSSADYGIHQDNMDSVPLTDMHANK</sequence>
<evidence type="ECO:0000256" key="3">
    <source>
        <dbReference type="ARBA" id="ARBA00022692"/>
    </source>
</evidence>
<evidence type="ECO:0000256" key="5">
    <source>
        <dbReference type="ARBA" id="ARBA00022989"/>
    </source>
</evidence>
<comment type="subcellular location">
    <subcellularLocation>
        <location evidence="1">Membrane</location>
        <topology evidence="1">Multi-pass membrane protein</topology>
    </subcellularLocation>
</comment>
<feature type="domain" description="G-protein coupled receptors family 2 profile 2" evidence="10">
    <location>
        <begin position="142"/>
        <end position="386"/>
    </location>
</feature>
<evidence type="ECO:0000256" key="8">
    <source>
        <dbReference type="SAM" id="MobiDB-lite"/>
    </source>
</evidence>
<feature type="transmembrane region" description="Helical" evidence="9">
    <location>
        <begin position="179"/>
        <end position="198"/>
    </location>
</feature>
<keyword evidence="6" id="KW-0807">Transducer</keyword>